<evidence type="ECO:0000313" key="2">
    <source>
        <dbReference type="Proteomes" id="UP000237105"/>
    </source>
</evidence>
<reference evidence="2" key="1">
    <citation type="submission" date="2016-06" db="EMBL/GenBank/DDBJ databases">
        <title>Parallel loss of symbiosis genes in relatives of nitrogen-fixing non-legume Parasponia.</title>
        <authorList>
            <person name="Van Velzen R."/>
            <person name="Holmer R."/>
            <person name="Bu F."/>
            <person name="Rutten L."/>
            <person name="Van Zeijl A."/>
            <person name="Liu W."/>
            <person name="Santuari L."/>
            <person name="Cao Q."/>
            <person name="Sharma T."/>
            <person name="Shen D."/>
            <person name="Roswanjaya Y."/>
            <person name="Wardhani T."/>
            <person name="Kalhor M.S."/>
            <person name="Jansen J."/>
            <person name="Van den Hoogen J."/>
            <person name="Gungor B."/>
            <person name="Hartog M."/>
            <person name="Hontelez J."/>
            <person name="Verver J."/>
            <person name="Yang W.-C."/>
            <person name="Schijlen E."/>
            <person name="Repin R."/>
            <person name="Schilthuizen M."/>
            <person name="Schranz E."/>
            <person name="Heidstra R."/>
            <person name="Miyata K."/>
            <person name="Fedorova E."/>
            <person name="Kohlen W."/>
            <person name="Bisseling T."/>
            <person name="Smit S."/>
            <person name="Geurts R."/>
        </authorList>
    </citation>
    <scope>NUCLEOTIDE SEQUENCE [LARGE SCALE GENOMIC DNA]</scope>
    <source>
        <strain evidence="2">cv. WU1-14</strain>
    </source>
</reference>
<gene>
    <name evidence="1" type="ORF">PanWU01x14_116590</name>
</gene>
<proteinExistence type="predicted"/>
<protein>
    <submittedName>
        <fullName evidence="1">Uncharacterized protein</fullName>
    </submittedName>
</protein>
<dbReference type="EMBL" id="JXTB01000087">
    <property type="protein sequence ID" value="PON65496.1"/>
    <property type="molecule type" value="Genomic_DNA"/>
</dbReference>
<feature type="non-terminal residue" evidence="1">
    <location>
        <position position="195"/>
    </location>
</feature>
<sequence>MDDHGKRSDAVAHGTFNGVIGHESDFHGGVGDVRVDFHGAPSLLVIDNQTLNLATPGVEISHVGIGDTSFHAGCALDKVDSRLPSVSLGAHGLVDFSAHGLVLGATKDVSQSAHRLVLGVVGVSHTNVDSHGVAIKDSHVSLKMINSCPLASDQGLSFMASKNKGVKLDSSKKVINVASGFKKVQDFGAPSFAQV</sequence>
<dbReference type="Proteomes" id="UP000237105">
    <property type="component" value="Unassembled WGS sequence"/>
</dbReference>
<evidence type="ECO:0000313" key="1">
    <source>
        <dbReference type="EMBL" id="PON65496.1"/>
    </source>
</evidence>
<name>A0A2P5CWU1_PARAD</name>
<keyword evidence="2" id="KW-1185">Reference proteome</keyword>
<comment type="caution">
    <text evidence="1">The sequence shown here is derived from an EMBL/GenBank/DDBJ whole genome shotgun (WGS) entry which is preliminary data.</text>
</comment>
<accession>A0A2P5CWU1</accession>
<organism evidence="1 2">
    <name type="scientific">Parasponia andersonii</name>
    <name type="common">Sponia andersonii</name>
    <dbReference type="NCBI Taxonomy" id="3476"/>
    <lineage>
        <taxon>Eukaryota</taxon>
        <taxon>Viridiplantae</taxon>
        <taxon>Streptophyta</taxon>
        <taxon>Embryophyta</taxon>
        <taxon>Tracheophyta</taxon>
        <taxon>Spermatophyta</taxon>
        <taxon>Magnoliopsida</taxon>
        <taxon>eudicotyledons</taxon>
        <taxon>Gunneridae</taxon>
        <taxon>Pentapetalae</taxon>
        <taxon>rosids</taxon>
        <taxon>fabids</taxon>
        <taxon>Rosales</taxon>
        <taxon>Cannabaceae</taxon>
        <taxon>Parasponia</taxon>
    </lineage>
</organism>
<dbReference type="OrthoDB" id="10413561at2759"/>
<dbReference type="AlphaFoldDB" id="A0A2P5CWU1"/>